<evidence type="ECO:0000256" key="1">
    <source>
        <dbReference type="ARBA" id="ARBA00006484"/>
    </source>
</evidence>
<gene>
    <name evidence="3" type="ORF">SAMN06893097_11453</name>
</gene>
<proteinExistence type="inferred from homology"/>
<keyword evidence="2" id="KW-0560">Oxidoreductase</keyword>
<dbReference type="FunFam" id="3.40.50.720:FF:000084">
    <property type="entry name" value="Short-chain dehydrogenase reductase"/>
    <property type="match status" value="1"/>
</dbReference>
<reference evidence="3 4" key="1">
    <citation type="submission" date="2017-09" db="EMBL/GenBank/DDBJ databases">
        <authorList>
            <person name="Ehlers B."/>
            <person name="Leendertz F.H."/>
        </authorList>
    </citation>
    <scope>NUCLEOTIDE SEQUENCE [LARGE SCALE GENOMIC DNA]</scope>
    <source>
        <strain evidence="3 4">DSM 46844</strain>
    </source>
</reference>
<dbReference type="InterPro" id="IPR036291">
    <property type="entry name" value="NAD(P)-bd_dom_sf"/>
</dbReference>
<accession>A0A285EJQ8</accession>
<dbReference type="Pfam" id="PF13561">
    <property type="entry name" value="adh_short_C2"/>
    <property type="match status" value="1"/>
</dbReference>
<dbReference type="Gene3D" id="3.40.50.720">
    <property type="entry name" value="NAD(P)-binding Rossmann-like Domain"/>
    <property type="match status" value="1"/>
</dbReference>
<dbReference type="SUPFAM" id="SSF51735">
    <property type="entry name" value="NAD(P)-binding Rossmann-fold domains"/>
    <property type="match status" value="1"/>
</dbReference>
<comment type="similarity">
    <text evidence="1">Belongs to the short-chain dehydrogenases/reductases (SDR) family.</text>
</comment>
<evidence type="ECO:0000313" key="3">
    <source>
        <dbReference type="EMBL" id="SNX99093.1"/>
    </source>
</evidence>
<dbReference type="EMBL" id="OBDO01000014">
    <property type="protein sequence ID" value="SNX99093.1"/>
    <property type="molecule type" value="Genomic_DNA"/>
</dbReference>
<evidence type="ECO:0000313" key="4">
    <source>
        <dbReference type="Proteomes" id="UP000219514"/>
    </source>
</evidence>
<sequence length="273" mass="27350">MSSPAPDPRPLPDRLRLDGRHALVTGAASGLGLAIAEGLLQSGAAVTMLDVDGAELTRSAAALTTAGGTVGTRVCDVSDAAQVEAAVAEAAREHGGLDAVFANAGIAGGPSVQSPEGRLYDLDWTTFDGALAVNLVGTLATVRAAARVMRPAGRGSVVVTVSTAGLRADAMVGYGYSASKGALANLVRQAAVDLAPDGIRVNGIAPGPFHTNIGGRGPKDPAIDQAWADTVLLKRMGDPREVQGLAVLLASDASSFMTGAVYPVDGGTLAGVF</sequence>
<dbReference type="RefSeq" id="WP_097209001.1">
    <property type="nucleotide sequence ID" value="NZ_JACHXB010000002.1"/>
</dbReference>
<name>A0A285EJQ8_9ACTN</name>
<dbReference type="GO" id="GO:0050664">
    <property type="term" value="F:oxidoreductase activity, acting on NAD(P)H, oxygen as acceptor"/>
    <property type="evidence" value="ECO:0007669"/>
    <property type="project" value="TreeGrafter"/>
</dbReference>
<dbReference type="PANTHER" id="PTHR43008:SF4">
    <property type="entry name" value="CHAIN DEHYDROGENASE, PUTATIVE (AFU_ORTHOLOGUE AFUA_4G08710)-RELATED"/>
    <property type="match status" value="1"/>
</dbReference>
<dbReference type="InterPro" id="IPR002347">
    <property type="entry name" value="SDR_fam"/>
</dbReference>
<evidence type="ECO:0000256" key="2">
    <source>
        <dbReference type="ARBA" id="ARBA00023002"/>
    </source>
</evidence>
<organism evidence="3 4">
    <name type="scientific">Geodermatophilus sabuli</name>
    <dbReference type="NCBI Taxonomy" id="1564158"/>
    <lineage>
        <taxon>Bacteria</taxon>
        <taxon>Bacillati</taxon>
        <taxon>Actinomycetota</taxon>
        <taxon>Actinomycetes</taxon>
        <taxon>Geodermatophilales</taxon>
        <taxon>Geodermatophilaceae</taxon>
        <taxon>Geodermatophilus</taxon>
    </lineage>
</organism>
<dbReference type="CDD" id="cd05233">
    <property type="entry name" value="SDR_c"/>
    <property type="match status" value="1"/>
</dbReference>
<dbReference type="Proteomes" id="UP000219514">
    <property type="component" value="Unassembled WGS sequence"/>
</dbReference>
<dbReference type="PANTHER" id="PTHR43008">
    <property type="entry name" value="BENZIL REDUCTASE"/>
    <property type="match status" value="1"/>
</dbReference>
<dbReference type="PRINTS" id="PR00081">
    <property type="entry name" value="GDHRDH"/>
</dbReference>
<dbReference type="OrthoDB" id="9806974at2"/>
<keyword evidence="4" id="KW-1185">Reference proteome</keyword>
<dbReference type="AlphaFoldDB" id="A0A285EJQ8"/>
<protein>
    <submittedName>
        <fullName evidence="3">NAD(P)-dependent dehydrogenase, short-chain alcohol dehydrogenase family</fullName>
    </submittedName>
</protein>